<organism evidence="7 8">
    <name type="scientific">Pseudoalteromonas denitrificans DSM 6059</name>
    <dbReference type="NCBI Taxonomy" id="1123010"/>
    <lineage>
        <taxon>Bacteria</taxon>
        <taxon>Pseudomonadati</taxon>
        <taxon>Pseudomonadota</taxon>
        <taxon>Gammaproteobacteria</taxon>
        <taxon>Alteromonadales</taxon>
        <taxon>Pseudoalteromonadaceae</taxon>
        <taxon>Pseudoalteromonas</taxon>
    </lineage>
</organism>
<keyword evidence="6" id="KW-1133">Transmembrane helix</keyword>
<dbReference type="RefSeq" id="WP_245763751.1">
    <property type="nucleotide sequence ID" value="NZ_FOLO01000004.1"/>
</dbReference>
<dbReference type="AlphaFoldDB" id="A0A1I1G879"/>
<keyword evidence="3 5" id="KW-0175">Coiled coil</keyword>
<evidence type="ECO:0000256" key="6">
    <source>
        <dbReference type="SAM" id="Phobius"/>
    </source>
</evidence>
<dbReference type="GO" id="GO:0006310">
    <property type="term" value="P:DNA recombination"/>
    <property type="evidence" value="ECO:0007669"/>
    <property type="project" value="UniProtKB-KW"/>
</dbReference>
<reference evidence="7 8" key="1">
    <citation type="submission" date="2016-10" db="EMBL/GenBank/DDBJ databases">
        <authorList>
            <person name="de Groot N.N."/>
        </authorList>
    </citation>
    <scope>NUCLEOTIDE SEQUENCE [LARGE SCALE GENOMIC DNA]</scope>
    <source>
        <strain evidence="7 8">DSM 6059</strain>
    </source>
</reference>
<gene>
    <name evidence="7" type="ORF">SAMN02745724_00853</name>
</gene>
<keyword evidence="8" id="KW-1185">Reference proteome</keyword>
<comment type="similarity">
    <text evidence="2">Belongs to the RmuC family.</text>
</comment>
<dbReference type="PANTHER" id="PTHR30563:SF0">
    <property type="entry name" value="DNA RECOMBINATION PROTEIN RMUC"/>
    <property type="match status" value="1"/>
</dbReference>
<dbReference type="InterPro" id="IPR003798">
    <property type="entry name" value="DNA_recombination_RmuC"/>
</dbReference>
<evidence type="ECO:0000256" key="2">
    <source>
        <dbReference type="ARBA" id="ARBA00009840"/>
    </source>
</evidence>
<keyword evidence="4" id="KW-0233">DNA recombination</keyword>
<accession>A0A1I1G879</accession>
<comment type="function">
    <text evidence="1">Involved in DNA recombination.</text>
</comment>
<keyword evidence="6" id="KW-0472">Membrane</keyword>
<dbReference type="Proteomes" id="UP000198862">
    <property type="component" value="Unassembled WGS sequence"/>
</dbReference>
<evidence type="ECO:0000313" key="7">
    <source>
        <dbReference type="EMBL" id="SFC07784.1"/>
    </source>
</evidence>
<dbReference type="Pfam" id="PF02646">
    <property type="entry name" value="RmuC"/>
    <property type="match status" value="1"/>
</dbReference>
<protein>
    <submittedName>
        <fullName evidence="7">DNA recombination protein RmuC</fullName>
    </submittedName>
</protein>
<proteinExistence type="inferred from homology"/>
<feature type="transmembrane region" description="Helical" evidence="6">
    <location>
        <begin position="6"/>
        <end position="26"/>
    </location>
</feature>
<sequence length="478" mass="54629">MTQLEQILILAFVILVFSIVFVFFNLKNKLTKYKNQNATLLETIDAFKQTEKQIEHNSNRYKDQYLVTKTRLEAKFDEIHTMQNSLRVLEDRLEITQDKLSEQKALVAKQDESTTAYIDKIALLEKSEERLSAQFENIANKIFTEKTSNFAQQNKSGLDLLLTPLKDQLSSFSKQVSDVYTSEAKERHALKSEISGLKELNLKMSLDANALTQALKGDNKKQGTWGEVVLERVLQGSGLREGHEYETQLHLKNEIGKAYKPDVVIHLPQGKDVVVDSKMVLVAYERYHNAQIEAEQTTALKDHINAIKNHIKELSAKDYQMLHGIKSLDYVLMFIPVEPAFNAALEHEPTLVQFALEKNIMLVSPNNLMVALRTINNMWRMEYQNRNAQEIAEKAGSIYDKLVGFVDDMKKVGINIERAETSYSDAMKKLSEGRGNLVKKAEEMKSLNIKVKKPLPQEMVEKSQISFCEENDSIPKLQ</sequence>
<name>A0A1I1G879_9GAMM</name>
<feature type="coiled-coil region" evidence="5">
    <location>
        <begin position="79"/>
        <end position="106"/>
    </location>
</feature>
<evidence type="ECO:0000256" key="1">
    <source>
        <dbReference type="ARBA" id="ARBA00003416"/>
    </source>
</evidence>
<evidence type="ECO:0000313" key="8">
    <source>
        <dbReference type="Proteomes" id="UP000198862"/>
    </source>
</evidence>
<dbReference type="STRING" id="1123010.SAMN02745724_00853"/>
<evidence type="ECO:0000256" key="5">
    <source>
        <dbReference type="SAM" id="Coils"/>
    </source>
</evidence>
<dbReference type="EMBL" id="FOLO01000004">
    <property type="protein sequence ID" value="SFC07784.1"/>
    <property type="molecule type" value="Genomic_DNA"/>
</dbReference>
<evidence type="ECO:0000256" key="3">
    <source>
        <dbReference type="ARBA" id="ARBA00023054"/>
    </source>
</evidence>
<evidence type="ECO:0000256" key="4">
    <source>
        <dbReference type="ARBA" id="ARBA00023172"/>
    </source>
</evidence>
<keyword evidence="6" id="KW-0812">Transmembrane</keyword>
<dbReference type="PANTHER" id="PTHR30563">
    <property type="entry name" value="DNA RECOMBINATION PROTEIN RMUC"/>
    <property type="match status" value="1"/>
</dbReference>